<keyword evidence="5" id="KW-1185">Reference proteome</keyword>
<name>A0ABP0F284_CLALP</name>
<keyword evidence="3" id="KW-0732">Signal</keyword>
<dbReference type="InterPro" id="IPR013783">
    <property type="entry name" value="Ig-like_fold"/>
</dbReference>
<accession>A0ABP0F284</accession>
<feature type="transmembrane region" description="Helical" evidence="2">
    <location>
        <begin position="359"/>
        <end position="380"/>
    </location>
</feature>
<feature type="chain" id="PRO_5046846350" evidence="3">
    <location>
        <begin position="27"/>
        <end position="997"/>
    </location>
</feature>
<reference evidence="4 5" key="1">
    <citation type="submission" date="2024-02" db="EMBL/GenBank/DDBJ databases">
        <authorList>
            <person name="Daric V."/>
            <person name="Darras S."/>
        </authorList>
    </citation>
    <scope>NUCLEOTIDE SEQUENCE [LARGE SCALE GENOMIC DNA]</scope>
</reference>
<evidence type="ECO:0000256" key="1">
    <source>
        <dbReference type="SAM" id="MobiDB-lite"/>
    </source>
</evidence>
<proteinExistence type="predicted"/>
<evidence type="ECO:0000256" key="2">
    <source>
        <dbReference type="SAM" id="Phobius"/>
    </source>
</evidence>
<gene>
    <name evidence="4" type="ORF">CVLEPA_LOCUS1061</name>
</gene>
<keyword evidence="2" id="KW-1133">Transmembrane helix</keyword>
<feature type="region of interest" description="Disordered" evidence="1">
    <location>
        <begin position="806"/>
        <end position="829"/>
    </location>
</feature>
<feature type="signal peptide" evidence="3">
    <location>
        <begin position="1"/>
        <end position="26"/>
    </location>
</feature>
<dbReference type="Proteomes" id="UP001642483">
    <property type="component" value="Unassembled WGS sequence"/>
</dbReference>
<keyword evidence="2" id="KW-0472">Membrane</keyword>
<keyword evidence="2" id="KW-0812">Transmembrane</keyword>
<feature type="region of interest" description="Disordered" evidence="1">
    <location>
        <begin position="591"/>
        <end position="633"/>
    </location>
</feature>
<organism evidence="4 5">
    <name type="scientific">Clavelina lepadiformis</name>
    <name type="common">Light-bulb sea squirt</name>
    <name type="synonym">Ascidia lepadiformis</name>
    <dbReference type="NCBI Taxonomy" id="159417"/>
    <lineage>
        <taxon>Eukaryota</taxon>
        <taxon>Metazoa</taxon>
        <taxon>Chordata</taxon>
        <taxon>Tunicata</taxon>
        <taxon>Ascidiacea</taxon>
        <taxon>Aplousobranchia</taxon>
        <taxon>Clavelinidae</taxon>
        <taxon>Clavelina</taxon>
    </lineage>
</organism>
<evidence type="ECO:0000313" key="5">
    <source>
        <dbReference type="Proteomes" id="UP001642483"/>
    </source>
</evidence>
<dbReference type="EMBL" id="CAWYQH010000001">
    <property type="protein sequence ID" value="CAK8672063.1"/>
    <property type="molecule type" value="Genomic_DNA"/>
</dbReference>
<evidence type="ECO:0000313" key="4">
    <source>
        <dbReference type="EMBL" id="CAK8672063.1"/>
    </source>
</evidence>
<evidence type="ECO:0000256" key="3">
    <source>
        <dbReference type="SAM" id="SignalP"/>
    </source>
</evidence>
<feature type="region of interest" description="Disordered" evidence="1">
    <location>
        <begin position="440"/>
        <end position="470"/>
    </location>
</feature>
<comment type="caution">
    <text evidence="4">The sequence shown here is derived from an EMBL/GenBank/DDBJ whole genome shotgun (WGS) entry which is preliminary data.</text>
</comment>
<dbReference type="Gene3D" id="2.60.40.10">
    <property type="entry name" value="Immunoglobulins"/>
    <property type="match status" value="1"/>
</dbReference>
<protein>
    <submittedName>
        <fullName evidence="4">Uncharacterized protein</fullName>
    </submittedName>
</protein>
<sequence length="997" mass="111303">MASSQTGIVLVLLVIFEGFCVKNVESISSTDSDVKSLFFLGFQYDEGVGVRAIFFLSNRTYPSRVDLKYWKETSPDSTFDANFLPKSGINFVKLSQISQSNDELVCAKLLFEEFCYSVEEALDLPEAYGVKVVSVNVQPTISWKYDPVYISNGVAFEVQYKDVWSNSWEGKLKNKLIRGLKYNFFRFIHHPEYDDSLFDPSNIGAYYLRVRPCLTEVPSRCGGWAQSKLFQLPEDDTTSPPDFEILDVFAGNYLRIKNNPHMVKQTNKSLECYHDGLKYLISYWSDNDKTQPKHEYEIRNFSQTLFSLPLHTRPTQNVTICVKMAIGRTIQLGLNPNISKWEKKCKVVSGQPPDENATVFVIILVSLVAFAVAAIGLIIYKVKRFYVSVYKTESKIPKELLDVLNEMENLQSSTLRENIQSDTPNSVEIIDPLVPEPRSIYSSSESVSHSHRDSIFPSEAGDTDKSSLSSVASSTATGSATTSFVVSIPVSSQLEDLPYIRHAISADTTTEISYPGTPYPDDDHCSTDDLWQCQIISDSNHFGPNTDIWQINNIDQESNKGHEFETCKLPLRSQTGSLKQPKTSVAFRLSKRRLSDSQLSSERRRNTSHSRKNSLVVDSSHNPPRGCLCRDTRENPRVDTSFQHNEPKPPNDRLVLFPVVSIRSKKAKIEQNVSTDKHAEDLLSRFSVVKADTGVLLSNPTYTGAKDANISDSEDDSDIKCKSNLYISLHGNCGMPPKAPKHAAKSRRLSLSRRYSRSLSCGSSLTGFNKNLIDSDTTEFLRPRQSPILSEDRACQNDELSRKCMSKHSHHQLHEIPGSRTRRSRTDSADSGFPIDCSFFSDGSLSPPPTPADFNPPLSNFFNSAMLNSHIGKPEGDCRNEHITEICSESTSSGLTKITERSLNASNDVISSNCDGSVFLTSSDVAGTSQGSCRIFNQAFPSSNLDSISVKSSRNFSFGEDTDDELNHQKDISSSYLKLTALGKLTQVSHNLSDGLY</sequence>